<dbReference type="PANTHER" id="PTHR32026:SF10">
    <property type="entry name" value="METHYLTRANSFERASE-LIKE PROTEIN 24-RELATED"/>
    <property type="match status" value="1"/>
</dbReference>
<name>A0A8H7D6P8_9AGAR</name>
<feature type="compositionally biased region" description="Pro residues" evidence="1">
    <location>
        <begin position="104"/>
        <end position="115"/>
    </location>
</feature>
<reference evidence="4" key="1">
    <citation type="submission" date="2020-05" db="EMBL/GenBank/DDBJ databases">
        <title>Mycena genomes resolve the evolution of fungal bioluminescence.</title>
        <authorList>
            <person name="Tsai I.J."/>
        </authorList>
    </citation>
    <scope>NUCLEOTIDE SEQUENCE</scope>
    <source>
        <strain evidence="4">160909Yilan</strain>
    </source>
</reference>
<feature type="domain" description="Methyltransferase" evidence="3">
    <location>
        <begin position="173"/>
        <end position="372"/>
    </location>
</feature>
<dbReference type="Proteomes" id="UP000623467">
    <property type="component" value="Unassembled WGS sequence"/>
</dbReference>
<gene>
    <name evidence="4" type="ORF">MSAN_01091400</name>
</gene>
<organism evidence="4 5">
    <name type="scientific">Mycena sanguinolenta</name>
    <dbReference type="NCBI Taxonomy" id="230812"/>
    <lineage>
        <taxon>Eukaryota</taxon>
        <taxon>Fungi</taxon>
        <taxon>Dikarya</taxon>
        <taxon>Basidiomycota</taxon>
        <taxon>Agaricomycotina</taxon>
        <taxon>Agaricomycetes</taxon>
        <taxon>Agaricomycetidae</taxon>
        <taxon>Agaricales</taxon>
        <taxon>Marasmiineae</taxon>
        <taxon>Mycenaceae</taxon>
        <taxon>Mycena</taxon>
    </lineage>
</organism>
<evidence type="ECO:0000313" key="5">
    <source>
        <dbReference type="Proteomes" id="UP000623467"/>
    </source>
</evidence>
<dbReference type="EMBL" id="JACAZH010000007">
    <property type="protein sequence ID" value="KAF7364314.1"/>
    <property type="molecule type" value="Genomic_DNA"/>
</dbReference>
<sequence length="401" mass="45723">MRIVVKQASRYVRSKDGHFYPSPAAELRTTKHFQAPNDHLSLFLSLFLDLSRIRIMARLNPWHFMTAFLLLAVLYLLAHQQSESVDSVFDLWPEPYGRPRHPHTPPPPPPGLPPPRRPRPHPASTGGSRLNLTLAGNELRYQAAVRERMEHIKKIGGPGVAAFPEPNTAQYVLWDLYGPAFSCPFPVYRVGTMGDGGKWVCGLERATHHRNCVIYSMGVERQSSFEQEVLRQSKDCQVYGFDFSVSEWGPELRADTEVKDRAHFFPYKIGAVDDHSANPKQYSLQGIMKELGHDFIDIWKIDIEGSEFPALKAVIESFKGKPLPFGQMQIEIHLHFAPDYIGTVGDFDKWWTMLEDAGLRPFWTELNLLDVNTVRRGPFVGEWSFINIRGRHPLVDDSLPE</sequence>
<dbReference type="AlphaFoldDB" id="A0A8H7D6P8"/>
<feature type="region of interest" description="Disordered" evidence="1">
    <location>
        <begin position="98"/>
        <end position="130"/>
    </location>
</feature>
<evidence type="ECO:0000313" key="4">
    <source>
        <dbReference type="EMBL" id="KAF7364314.1"/>
    </source>
</evidence>
<keyword evidence="2" id="KW-1133">Transmembrane helix</keyword>
<dbReference type="InterPro" id="IPR025714">
    <property type="entry name" value="Methyltranfer_dom"/>
</dbReference>
<accession>A0A8H7D6P8</accession>
<proteinExistence type="predicted"/>
<feature type="transmembrane region" description="Helical" evidence="2">
    <location>
        <begin position="59"/>
        <end position="78"/>
    </location>
</feature>
<evidence type="ECO:0000256" key="1">
    <source>
        <dbReference type="SAM" id="MobiDB-lite"/>
    </source>
</evidence>
<keyword evidence="2" id="KW-0472">Membrane</keyword>
<evidence type="ECO:0000256" key="2">
    <source>
        <dbReference type="SAM" id="Phobius"/>
    </source>
</evidence>
<keyword evidence="5" id="KW-1185">Reference proteome</keyword>
<dbReference type="InterPro" id="IPR026913">
    <property type="entry name" value="METTL24"/>
</dbReference>
<comment type="caution">
    <text evidence="4">The sequence shown here is derived from an EMBL/GenBank/DDBJ whole genome shotgun (WGS) entry which is preliminary data.</text>
</comment>
<protein>
    <submittedName>
        <fullName evidence="4">Methyltranfer-dom domain-containing protein</fullName>
    </submittedName>
</protein>
<dbReference type="PANTHER" id="PTHR32026">
    <property type="entry name" value="METHYLTRANSFERASE-LIKE PROTEIN 24"/>
    <property type="match status" value="1"/>
</dbReference>
<dbReference type="Pfam" id="PF13383">
    <property type="entry name" value="Methyltransf_22"/>
    <property type="match status" value="1"/>
</dbReference>
<dbReference type="OrthoDB" id="10006218at2759"/>
<keyword evidence="2" id="KW-0812">Transmembrane</keyword>
<evidence type="ECO:0000259" key="3">
    <source>
        <dbReference type="Pfam" id="PF13383"/>
    </source>
</evidence>